<dbReference type="PANTHER" id="PTHR47572:SF5">
    <property type="entry name" value="BLR2277 PROTEIN"/>
    <property type="match status" value="1"/>
</dbReference>
<dbReference type="KEGG" id="prr:AT705_07165"/>
<keyword evidence="2" id="KW-0862">Zinc</keyword>
<keyword evidence="3" id="KW-0732">Signal</keyword>
<feature type="active site" description="Proton donor/acceptor" evidence="1">
    <location>
        <position position="221"/>
    </location>
</feature>
<dbReference type="RefSeq" id="WP_058796070.1">
    <property type="nucleotide sequence ID" value="NZ_CP013611.1"/>
</dbReference>
<dbReference type="SUPFAM" id="SSF63829">
    <property type="entry name" value="Calcium-dependent phosphotriesterase"/>
    <property type="match status" value="1"/>
</dbReference>
<dbReference type="InterPro" id="IPR005511">
    <property type="entry name" value="SMP-30"/>
</dbReference>
<dbReference type="GO" id="GO:0046872">
    <property type="term" value="F:metal ion binding"/>
    <property type="evidence" value="ECO:0007669"/>
    <property type="project" value="UniProtKB-KW"/>
</dbReference>
<dbReference type="InterPro" id="IPR011042">
    <property type="entry name" value="6-blade_b-propeller_TolB-like"/>
</dbReference>
<feature type="domain" description="SMP-30/Gluconolactonase/LRE-like region" evidence="4">
    <location>
        <begin position="52"/>
        <end position="278"/>
    </location>
</feature>
<evidence type="ECO:0000256" key="3">
    <source>
        <dbReference type="SAM" id="SignalP"/>
    </source>
</evidence>
<dbReference type="Gene3D" id="2.120.10.30">
    <property type="entry name" value="TolB, C-terminal domain"/>
    <property type="match status" value="1"/>
</dbReference>
<accession>A0A0U3HIG6</accession>
<proteinExistence type="predicted"/>
<evidence type="ECO:0000313" key="5">
    <source>
        <dbReference type="EMBL" id="ALU42757.1"/>
    </source>
</evidence>
<reference evidence="5 6" key="1">
    <citation type="submission" date="2015-12" db="EMBL/GenBank/DDBJ databases">
        <title>Complete genome sequence of Pseudoalteromonas rubra SCSIO 6842, harboring a conjugative plasmid.</title>
        <authorList>
            <person name="Li B."/>
            <person name="Wang X."/>
        </authorList>
    </citation>
    <scope>NUCLEOTIDE SEQUENCE [LARGE SCALE GENOMIC DNA]</scope>
    <source>
        <strain evidence="5 6">SCSIO 6842</strain>
    </source>
</reference>
<dbReference type="PANTHER" id="PTHR47572">
    <property type="entry name" value="LIPOPROTEIN-RELATED"/>
    <property type="match status" value="1"/>
</dbReference>
<dbReference type="InterPro" id="IPR051262">
    <property type="entry name" value="SMP-30/CGR1_Lactonase"/>
</dbReference>
<feature type="binding site" evidence="2">
    <location>
        <position position="130"/>
    </location>
    <ligand>
        <name>substrate</name>
    </ligand>
</feature>
<evidence type="ECO:0000313" key="6">
    <source>
        <dbReference type="Proteomes" id="UP000069015"/>
    </source>
</evidence>
<dbReference type="PRINTS" id="PR01790">
    <property type="entry name" value="SMP30FAMILY"/>
</dbReference>
<dbReference type="InterPro" id="IPR013658">
    <property type="entry name" value="SGL"/>
</dbReference>
<feature type="binding site" evidence="2">
    <location>
        <position position="174"/>
    </location>
    <ligand>
        <name>a divalent metal cation</name>
        <dbReference type="ChEBI" id="CHEBI:60240"/>
    </ligand>
</feature>
<dbReference type="PROSITE" id="PS51257">
    <property type="entry name" value="PROKAR_LIPOPROTEIN"/>
    <property type="match status" value="1"/>
</dbReference>
<dbReference type="EMBL" id="CP013611">
    <property type="protein sequence ID" value="ALU42757.1"/>
    <property type="molecule type" value="Genomic_DNA"/>
</dbReference>
<dbReference type="AlphaFoldDB" id="A0A0U3HIG6"/>
<gene>
    <name evidence="5" type="ORF">AT705_07165</name>
</gene>
<dbReference type="Pfam" id="PF08450">
    <property type="entry name" value="SGL"/>
    <property type="match status" value="1"/>
</dbReference>
<feature type="signal peptide" evidence="3">
    <location>
        <begin position="1"/>
        <end position="17"/>
    </location>
</feature>
<evidence type="ECO:0000256" key="1">
    <source>
        <dbReference type="PIRSR" id="PIRSR605511-1"/>
    </source>
</evidence>
<dbReference type="Proteomes" id="UP000069015">
    <property type="component" value="Chromosome 1"/>
</dbReference>
<evidence type="ECO:0000256" key="2">
    <source>
        <dbReference type="PIRSR" id="PIRSR605511-2"/>
    </source>
</evidence>
<name>A0A0U3HIG6_9GAMM</name>
<evidence type="ECO:0000259" key="4">
    <source>
        <dbReference type="Pfam" id="PF08450"/>
    </source>
</evidence>
<feature type="chain" id="PRO_5006839414" evidence="3">
    <location>
        <begin position="18"/>
        <end position="301"/>
    </location>
</feature>
<keyword evidence="2" id="KW-0479">Metal-binding</keyword>
<comment type="cofactor">
    <cofactor evidence="2">
        <name>Zn(2+)</name>
        <dbReference type="ChEBI" id="CHEBI:29105"/>
    </cofactor>
    <text evidence="2">Binds 1 divalent metal cation per subunit.</text>
</comment>
<protein>
    <submittedName>
        <fullName evidence="5">Gluconolactonase</fullName>
    </submittedName>
</protein>
<organism evidence="5 6">
    <name type="scientific">Pseudoalteromonas rubra</name>
    <dbReference type="NCBI Taxonomy" id="43658"/>
    <lineage>
        <taxon>Bacteria</taxon>
        <taxon>Pseudomonadati</taxon>
        <taxon>Pseudomonadota</taxon>
        <taxon>Gammaproteobacteria</taxon>
        <taxon>Alteromonadales</taxon>
        <taxon>Pseudoalteromonadaceae</taxon>
        <taxon>Pseudoalteromonas</taxon>
    </lineage>
</organism>
<feature type="binding site" evidence="2">
    <location>
        <position position="221"/>
    </location>
    <ligand>
        <name>a divalent metal cation</name>
        <dbReference type="ChEBI" id="CHEBI:60240"/>
    </ligand>
</feature>
<sequence>MPIRHVFILGATASLLAACVSSQSGPALYQSQDWVADGVFTEGVEGPAVNRNGVLFAVNYAQQGTVGQVSGRGEANLYLTLPEGSTGNGIRFDARDNMYIADYTGHNVLKVAPDKSVSVLAHNPKMHQPNDLAISDNGVLFASDPDWQNDQGQLWRISPDGQTQLLRANMGTTNGIEVSPDNRTLYVNESVQRRIWAFSLDEQGMIGQPELFYEFEDHGLDGMRCDEAGNLYVARYGAGEVVILSAQGKLLRKVALKGQYPTNIAFGGKDGKQVFVTMQKRGAIETFISEYAGRAFNRHTL</sequence>